<organism evidence="1 2">
    <name type="scientific">Dyella nitratireducens</name>
    <dbReference type="NCBI Taxonomy" id="1849580"/>
    <lineage>
        <taxon>Bacteria</taxon>
        <taxon>Pseudomonadati</taxon>
        <taxon>Pseudomonadota</taxon>
        <taxon>Gammaproteobacteria</taxon>
        <taxon>Lysobacterales</taxon>
        <taxon>Rhodanobacteraceae</taxon>
        <taxon>Dyella</taxon>
    </lineage>
</organism>
<dbReference type="SUPFAM" id="SSF54427">
    <property type="entry name" value="NTF2-like"/>
    <property type="match status" value="1"/>
</dbReference>
<dbReference type="Proteomes" id="UP000620046">
    <property type="component" value="Unassembled WGS sequence"/>
</dbReference>
<sequence length="101" mass="11205">MLAVVTQGLEITSVHQGELRRLDINKLTDAIAAHRGGPIAEHIYHPIVQVDHDLAVVWAPYTFTISGHVDHCGTDVITLGKLNDRWIIIGLSDSERKENCQ</sequence>
<reference evidence="2" key="1">
    <citation type="journal article" date="2019" name="Int. J. Syst. Evol. Microbiol.">
        <title>The Global Catalogue of Microorganisms (GCM) 10K type strain sequencing project: providing services to taxonomists for standard genome sequencing and annotation.</title>
        <authorList>
            <consortium name="The Broad Institute Genomics Platform"/>
            <consortium name="The Broad Institute Genome Sequencing Center for Infectious Disease"/>
            <person name="Wu L."/>
            <person name="Ma J."/>
        </authorList>
    </citation>
    <scope>NUCLEOTIDE SEQUENCE [LARGE SCALE GENOMIC DNA]</scope>
    <source>
        <strain evidence="2">CGMCC 1.15439</strain>
    </source>
</reference>
<name>A0ABQ1FSU1_9GAMM</name>
<comment type="caution">
    <text evidence="1">The sequence shown here is derived from an EMBL/GenBank/DDBJ whole genome shotgun (WGS) entry which is preliminary data.</text>
</comment>
<dbReference type="EMBL" id="BMJA01000001">
    <property type="protein sequence ID" value="GGA28369.1"/>
    <property type="molecule type" value="Genomic_DNA"/>
</dbReference>
<dbReference type="InterPro" id="IPR032710">
    <property type="entry name" value="NTF2-like_dom_sf"/>
</dbReference>
<protein>
    <recommendedName>
        <fullName evidence="3">Nuclear transport factor 2 family protein</fullName>
    </recommendedName>
</protein>
<evidence type="ECO:0008006" key="3">
    <source>
        <dbReference type="Google" id="ProtNLM"/>
    </source>
</evidence>
<keyword evidence="2" id="KW-1185">Reference proteome</keyword>
<evidence type="ECO:0000313" key="2">
    <source>
        <dbReference type="Proteomes" id="UP000620046"/>
    </source>
</evidence>
<proteinExistence type="predicted"/>
<dbReference type="Gene3D" id="3.10.450.50">
    <property type="match status" value="1"/>
</dbReference>
<evidence type="ECO:0000313" key="1">
    <source>
        <dbReference type="EMBL" id="GGA28369.1"/>
    </source>
</evidence>
<gene>
    <name evidence="1" type="ORF">GCM10010981_16430</name>
</gene>
<accession>A0ABQ1FSU1</accession>